<keyword evidence="3" id="KW-1185">Reference proteome</keyword>
<sequence>MTLDVVDLRSFYDSPLGRATQRFVGEVVRARFASCVGQSILGVGYAAPYLEMFRGDALRLLAFMPAEQGVINWPVPGPSASALIETGMMPLPDSCIDRVLVVHALETAEHPRDLLAEIWRILTPGGRMLAIAPRRAGLWAQLDTTPFGNGQPYSRSQLRDLMRDALFSPTQWGEALYFAPFEGKLVLRSAPLFEKIGAKLALPGAGVLFVEAEKQLYRPVGLRRAAPALQPLPQVLGTRPAGIAPG</sequence>
<dbReference type="Pfam" id="PF08241">
    <property type="entry name" value="Methyltransf_11"/>
    <property type="match status" value="1"/>
</dbReference>
<dbReference type="RefSeq" id="WP_115836996.1">
    <property type="nucleotide sequence ID" value="NZ_CP025086.1"/>
</dbReference>
<dbReference type="GO" id="GO:0032259">
    <property type="term" value="P:methylation"/>
    <property type="evidence" value="ECO:0007669"/>
    <property type="project" value="UniProtKB-KW"/>
</dbReference>
<name>A0A3D9YVB0_9HYPH</name>
<dbReference type="Gene3D" id="3.40.50.150">
    <property type="entry name" value="Vaccinia Virus protein VP39"/>
    <property type="match status" value="1"/>
</dbReference>
<dbReference type="InterPro" id="IPR013216">
    <property type="entry name" value="Methyltransf_11"/>
</dbReference>
<dbReference type="Proteomes" id="UP000256900">
    <property type="component" value="Unassembled WGS sequence"/>
</dbReference>
<evidence type="ECO:0000313" key="2">
    <source>
        <dbReference type="EMBL" id="REF86465.1"/>
    </source>
</evidence>
<dbReference type="GO" id="GO:0008757">
    <property type="term" value="F:S-adenosylmethionine-dependent methyltransferase activity"/>
    <property type="evidence" value="ECO:0007669"/>
    <property type="project" value="InterPro"/>
</dbReference>
<dbReference type="OrthoDB" id="9800231at2"/>
<organism evidence="2 3">
    <name type="scientific">Methylovirgula ligni</name>
    <dbReference type="NCBI Taxonomy" id="569860"/>
    <lineage>
        <taxon>Bacteria</taxon>
        <taxon>Pseudomonadati</taxon>
        <taxon>Pseudomonadota</taxon>
        <taxon>Alphaproteobacteria</taxon>
        <taxon>Hyphomicrobiales</taxon>
        <taxon>Beijerinckiaceae</taxon>
        <taxon>Methylovirgula</taxon>
    </lineage>
</organism>
<comment type="caution">
    <text evidence="2">The sequence shown here is derived from an EMBL/GenBank/DDBJ whole genome shotgun (WGS) entry which is preliminary data.</text>
</comment>
<dbReference type="SUPFAM" id="SSF53335">
    <property type="entry name" value="S-adenosyl-L-methionine-dependent methyltransferases"/>
    <property type="match status" value="1"/>
</dbReference>
<evidence type="ECO:0000259" key="1">
    <source>
        <dbReference type="Pfam" id="PF08241"/>
    </source>
</evidence>
<evidence type="ECO:0000313" key="3">
    <source>
        <dbReference type="Proteomes" id="UP000256900"/>
    </source>
</evidence>
<keyword evidence="2" id="KW-0489">Methyltransferase</keyword>
<dbReference type="EMBL" id="QUMO01000003">
    <property type="protein sequence ID" value="REF86465.1"/>
    <property type="molecule type" value="Genomic_DNA"/>
</dbReference>
<keyword evidence="2" id="KW-0808">Transferase</keyword>
<dbReference type="InterPro" id="IPR029063">
    <property type="entry name" value="SAM-dependent_MTases_sf"/>
</dbReference>
<protein>
    <submittedName>
        <fullName evidence="2">Methyltransferase family protein</fullName>
    </submittedName>
</protein>
<feature type="domain" description="Methyltransferase type 11" evidence="1">
    <location>
        <begin position="88"/>
        <end position="129"/>
    </location>
</feature>
<accession>A0A3D9YVB0</accession>
<dbReference type="AlphaFoldDB" id="A0A3D9YVB0"/>
<proteinExistence type="predicted"/>
<gene>
    <name evidence="2" type="ORF">DES32_2519</name>
</gene>
<reference evidence="2 3" key="1">
    <citation type="submission" date="2018-08" db="EMBL/GenBank/DDBJ databases">
        <title>Genomic Encyclopedia of Type Strains, Phase IV (KMG-IV): sequencing the most valuable type-strain genomes for metagenomic binning, comparative biology and taxonomic classification.</title>
        <authorList>
            <person name="Goeker M."/>
        </authorList>
    </citation>
    <scope>NUCLEOTIDE SEQUENCE [LARGE SCALE GENOMIC DNA]</scope>
    <source>
        <strain evidence="2 3">BW863</strain>
    </source>
</reference>